<proteinExistence type="predicted"/>
<evidence type="ECO:0000313" key="2">
    <source>
        <dbReference type="Proteomes" id="UP001596074"/>
    </source>
</evidence>
<name>A0ABW1A0F3_9ACTN</name>
<sequence length="71" mass="7539">MEFFEPVFVSLIGTDGGLRLEVLEPGDVISPAGLIYASLVVNSLRRFYGGGIAVDGDVNNALFFVSSRTGD</sequence>
<keyword evidence="2" id="KW-1185">Reference proteome</keyword>
<accession>A0ABW1A0F3</accession>
<gene>
    <name evidence="1" type="ORF">ACFPZN_22660</name>
</gene>
<dbReference type="Proteomes" id="UP001596074">
    <property type="component" value="Unassembled WGS sequence"/>
</dbReference>
<organism evidence="1 2">
    <name type="scientific">Actinomadura rugatobispora</name>
    <dbReference type="NCBI Taxonomy" id="1994"/>
    <lineage>
        <taxon>Bacteria</taxon>
        <taxon>Bacillati</taxon>
        <taxon>Actinomycetota</taxon>
        <taxon>Actinomycetes</taxon>
        <taxon>Streptosporangiales</taxon>
        <taxon>Thermomonosporaceae</taxon>
        <taxon>Actinomadura</taxon>
    </lineage>
</organism>
<dbReference type="EMBL" id="JBHSON010000032">
    <property type="protein sequence ID" value="MFC5748432.1"/>
    <property type="molecule type" value="Genomic_DNA"/>
</dbReference>
<comment type="caution">
    <text evidence="1">The sequence shown here is derived from an EMBL/GenBank/DDBJ whole genome shotgun (WGS) entry which is preliminary data.</text>
</comment>
<protein>
    <submittedName>
        <fullName evidence="1">Uncharacterized protein</fullName>
    </submittedName>
</protein>
<reference evidence="2" key="1">
    <citation type="journal article" date="2019" name="Int. J. Syst. Evol. Microbiol.">
        <title>The Global Catalogue of Microorganisms (GCM) 10K type strain sequencing project: providing services to taxonomists for standard genome sequencing and annotation.</title>
        <authorList>
            <consortium name="The Broad Institute Genomics Platform"/>
            <consortium name="The Broad Institute Genome Sequencing Center for Infectious Disease"/>
            <person name="Wu L."/>
            <person name="Ma J."/>
        </authorList>
    </citation>
    <scope>NUCLEOTIDE SEQUENCE [LARGE SCALE GENOMIC DNA]</scope>
    <source>
        <strain evidence="2">KCTC 42087</strain>
    </source>
</reference>
<evidence type="ECO:0000313" key="1">
    <source>
        <dbReference type="EMBL" id="MFC5748432.1"/>
    </source>
</evidence>